<evidence type="ECO:0000313" key="3">
    <source>
        <dbReference type="EMBL" id="GAH20874.1"/>
    </source>
</evidence>
<keyword evidence="1" id="KW-1133">Transmembrane helix</keyword>
<organism evidence="3">
    <name type="scientific">marine sediment metagenome</name>
    <dbReference type="NCBI Taxonomy" id="412755"/>
    <lineage>
        <taxon>unclassified sequences</taxon>
        <taxon>metagenomes</taxon>
        <taxon>ecological metagenomes</taxon>
    </lineage>
</organism>
<dbReference type="InterPro" id="IPR019554">
    <property type="entry name" value="Soluble_ligand-bd"/>
</dbReference>
<dbReference type="PANTHER" id="PTHR21180">
    <property type="entry name" value="ENDONUCLEASE/EXONUCLEASE/PHOSPHATASE FAMILY DOMAIN-CONTAINING PROTEIN 1"/>
    <property type="match status" value="1"/>
</dbReference>
<dbReference type="NCBIfam" id="TIGR00426">
    <property type="entry name" value="competence protein ComEA helix-hairpin-helix repeat region"/>
    <property type="match status" value="1"/>
</dbReference>
<name>X1EUL8_9ZZZZ</name>
<dbReference type="Pfam" id="PF10531">
    <property type="entry name" value="SLBB"/>
    <property type="match status" value="1"/>
</dbReference>
<evidence type="ECO:0000256" key="1">
    <source>
        <dbReference type="SAM" id="Phobius"/>
    </source>
</evidence>
<feature type="transmembrane region" description="Helical" evidence="1">
    <location>
        <begin position="9"/>
        <end position="29"/>
    </location>
</feature>
<accession>X1EUL8</accession>
<sequence>MTTSKRNQYWTLITILLVVIIITGSLVAWSRYGRSQPIEISILPAQELLPGEIYISGAVTNPGFYSLKAEDSIEALIQAAGGTTSSVDPTKLKLYISQLGEEPQPQKIDINRAEAWLLQALPGIGDTRAQAIIDYRNQNGPFHKTYELVKVEGIGTTTYEQIKHLITVAD</sequence>
<keyword evidence="1" id="KW-0472">Membrane</keyword>
<evidence type="ECO:0000259" key="2">
    <source>
        <dbReference type="Pfam" id="PF10531"/>
    </source>
</evidence>
<proteinExistence type="predicted"/>
<dbReference type="InterPro" id="IPR010994">
    <property type="entry name" value="RuvA_2-like"/>
</dbReference>
<dbReference type="SUPFAM" id="SSF47781">
    <property type="entry name" value="RuvA domain 2-like"/>
    <property type="match status" value="1"/>
</dbReference>
<dbReference type="EMBL" id="BARU01000455">
    <property type="protein sequence ID" value="GAH20874.1"/>
    <property type="molecule type" value="Genomic_DNA"/>
</dbReference>
<dbReference type="Gene3D" id="1.10.150.280">
    <property type="entry name" value="AF1531-like domain"/>
    <property type="match status" value="1"/>
</dbReference>
<feature type="domain" description="Soluble ligand binding" evidence="2">
    <location>
        <begin position="53"/>
        <end position="95"/>
    </location>
</feature>
<reference evidence="3" key="1">
    <citation type="journal article" date="2014" name="Front. Microbiol.">
        <title>High frequency of phylogenetically diverse reductive dehalogenase-homologous genes in deep subseafloor sedimentary metagenomes.</title>
        <authorList>
            <person name="Kawai M."/>
            <person name="Futagami T."/>
            <person name="Toyoda A."/>
            <person name="Takaki Y."/>
            <person name="Nishi S."/>
            <person name="Hori S."/>
            <person name="Arai W."/>
            <person name="Tsubouchi T."/>
            <person name="Morono Y."/>
            <person name="Uchiyama I."/>
            <person name="Ito T."/>
            <person name="Fujiyama A."/>
            <person name="Inagaki F."/>
            <person name="Takami H."/>
        </authorList>
    </citation>
    <scope>NUCLEOTIDE SEQUENCE</scope>
    <source>
        <strain evidence="3">Expedition CK06-06</strain>
    </source>
</reference>
<dbReference type="PANTHER" id="PTHR21180:SF32">
    <property type="entry name" value="ENDONUCLEASE_EXONUCLEASE_PHOSPHATASE FAMILY DOMAIN-CONTAINING PROTEIN 1"/>
    <property type="match status" value="1"/>
</dbReference>
<gene>
    <name evidence="3" type="ORF">S03H2_01531</name>
</gene>
<dbReference type="AlphaFoldDB" id="X1EUL8"/>
<dbReference type="InterPro" id="IPR004509">
    <property type="entry name" value="Competence_ComEA_HhH"/>
</dbReference>
<dbReference type="Pfam" id="PF12836">
    <property type="entry name" value="HHH_3"/>
    <property type="match status" value="1"/>
</dbReference>
<keyword evidence="1" id="KW-0812">Transmembrane</keyword>
<dbReference type="InterPro" id="IPR051675">
    <property type="entry name" value="Endo/Exo/Phosphatase_dom_1"/>
</dbReference>
<protein>
    <recommendedName>
        <fullName evidence="2">Soluble ligand binding domain-containing protein</fullName>
    </recommendedName>
</protein>
<dbReference type="GO" id="GO:0015627">
    <property type="term" value="C:type II protein secretion system complex"/>
    <property type="evidence" value="ECO:0007669"/>
    <property type="project" value="TreeGrafter"/>
</dbReference>
<comment type="caution">
    <text evidence="3">The sequence shown here is derived from an EMBL/GenBank/DDBJ whole genome shotgun (WGS) entry which is preliminary data.</text>
</comment>
<dbReference type="GO" id="GO:0015628">
    <property type="term" value="P:protein secretion by the type II secretion system"/>
    <property type="evidence" value="ECO:0007669"/>
    <property type="project" value="TreeGrafter"/>
</dbReference>